<gene>
    <name evidence="1" type="ORF">LOSG293_420140</name>
</gene>
<comment type="caution">
    <text evidence="1">The sequence shown here is derived from an EMBL/GenBank/DDBJ whole genome shotgun (WGS) entry which is preliminary data.</text>
</comment>
<dbReference type="eggNOG" id="ENOG502ZVY8">
    <property type="taxonomic scope" value="Bacteria"/>
</dbReference>
<proteinExistence type="predicted"/>
<evidence type="ECO:0000313" key="2">
    <source>
        <dbReference type="Proteomes" id="UP000028700"/>
    </source>
</evidence>
<keyword evidence="2" id="KW-1185">Reference proteome</keyword>
<sequence>MNTLFDVLKMVTVDHHRLVSNNLIVTNVDGKPNAILTELLGDVVSKIRLFIDFSLVDSADALIDELEAHTPLPDEVLNEYQKILKEPLLGINFAERKGEIELVVK</sequence>
<evidence type="ECO:0000313" key="1">
    <source>
        <dbReference type="EMBL" id="GAK48628.1"/>
    </source>
</evidence>
<organism evidence="1 2">
    <name type="scientific">Secundilactobacillus oryzae JCM 18671</name>
    <dbReference type="NCBI Taxonomy" id="1291743"/>
    <lineage>
        <taxon>Bacteria</taxon>
        <taxon>Bacillati</taxon>
        <taxon>Bacillota</taxon>
        <taxon>Bacilli</taxon>
        <taxon>Lactobacillales</taxon>
        <taxon>Lactobacillaceae</taxon>
        <taxon>Secundilactobacillus</taxon>
    </lineage>
</organism>
<protein>
    <submittedName>
        <fullName evidence="1">Uncharacterized protein</fullName>
    </submittedName>
</protein>
<reference evidence="1" key="1">
    <citation type="journal article" date="2014" name="Genome Announc.">
        <title>Draft Genome Sequence of Lactobacillus oryzae Strain SG293T.</title>
        <authorList>
            <person name="Tanizawa Y."/>
            <person name="Fujisawa T."/>
            <person name="Mochizuki T."/>
            <person name="Kaminuma E."/>
            <person name="Nakamura Y."/>
            <person name="Tohno M."/>
        </authorList>
    </citation>
    <scope>NUCLEOTIDE SEQUENCE [LARGE SCALE GENOMIC DNA]</scope>
    <source>
        <strain evidence="1">SG293</strain>
    </source>
</reference>
<accession>A0A081BKR0</accession>
<dbReference type="RefSeq" id="WP_034529466.1">
    <property type="nucleotide sequence ID" value="NZ_BBAZ01000039.1"/>
</dbReference>
<dbReference type="EMBL" id="BBJM01000042">
    <property type="protein sequence ID" value="GAK48628.1"/>
    <property type="molecule type" value="Genomic_DNA"/>
</dbReference>
<dbReference type="Proteomes" id="UP000028700">
    <property type="component" value="Unassembled WGS sequence"/>
</dbReference>
<dbReference type="OrthoDB" id="2304331at2"/>
<dbReference type="AlphaFoldDB" id="A0A081BKR0"/>
<name>A0A081BKR0_9LACO</name>
<dbReference type="STRING" id="1291743.LOSG293_420140"/>